<reference evidence="3 4" key="1">
    <citation type="submission" date="2016-10" db="EMBL/GenBank/DDBJ databases">
        <authorList>
            <person name="de Groot N.N."/>
        </authorList>
    </citation>
    <scope>NUCLEOTIDE SEQUENCE [LARGE SCALE GENOMIC DNA]</scope>
    <source>
        <strain evidence="3 4">F</strain>
    </source>
</reference>
<evidence type="ECO:0000313" key="4">
    <source>
        <dbReference type="Proteomes" id="UP000214760"/>
    </source>
</evidence>
<dbReference type="AlphaFoldDB" id="A0A1I6IJ11"/>
<feature type="transmembrane region" description="Helical" evidence="2">
    <location>
        <begin position="33"/>
        <end position="58"/>
    </location>
</feature>
<dbReference type="EMBL" id="FOZC01000002">
    <property type="protein sequence ID" value="SFR66777.1"/>
    <property type="molecule type" value="Genomic_DNA"/>
</dbReference>
<sequence length="123" mass="14356">MMRFALPAIGAVITAYCMYRLRKNEEPARAKRIALAAYLMLNLTVISLLFSIQIYSILPTPWNYVVYYAIFGVVCIGSGRYLIKPYRTPKAGEEEETVSASPREDKNLRRKRNRLRRNSMRRY</sequence>
<dbReference type="Proteomes" id="UP000214760">
    <property type="component" value="Unassembled WGS sequence"/>
</dbReference>
<dbReference type="RefSeq" id="WP_143099297.1">
    <property type="nucleotide sequence ID" value="NZ_FOZC01000002.1"/>
</dbReference>
<evidence type="ECO:0000313" key="3">
    <source>
        <dbReference type="EMBL" id="SFR66777.1"/>
    </source>
</evidence>
<accession>A0A1I6IJ11</accession>
<proteinExistence type="predicted"/>
<evidence type="ECO:0000256" key="2">
    <source>
        <dbReference type="SAM" id="Phobius"/>
    </source>
</evidence>
<gene>
    <name evidence="3" type="ORF">SAMN02910262_00427</name>
</gene>
<name>A0A1I6IJ11_9FIRM</name>
<keyword evidence="2" id="KW-0472">Membrane</keyword>
<feature type="region of interest" description="Disordered" evidence="1">
    <location>
        <begin position="88"/>
        <end position="123"/>
    </location>
</feature>
<feature type="compositionally biased region" description="Basic residues" evidence="1">
    <location>
        <begin position="108"/>
        <end position="123"/>
    </location>
</feature>
<keyword evidence="2" id="KW-1133">Transmembrane helix</keyword>
<feature type="transmembrane region" description="Helical" evidence="2">
    <location>
        <begin position="6"/>
        <end position="21"/>
    </location>
</feature>
<feature type="transmembrane region" description="Helical" evidence="2">
    <location>
        <begin position="64"/>
        <end position="83"/>
    </location>
</feature>
<protein>
    <submittedName>
        <fullName evidence="3">Uncharacterized protein</fullName>
    </submittedName>
</protein>
<keyword evidence="2" id="KW-0812">Transmembrane</keyword>
<organism evidence="3 4">
    <name type="scientific">[Clostridium] aminophilum</name>
    <dbReference type="NCBI Taxonomy" id="1526"/>
    <lineage>
        <taxon>Bacteria</taxon>
        <taxon>Bacillati</taxon>
        <taxon>Bacillota</taxon>
        <taxon>Clostridia</taxon>
        <taxon>Lachnospirales</taxon>
        <taxon>Lachnospiraceae</taxon>
    </lineage>
</organism>
<evidence type="ECO:0000256" key="1">
    <source>
        <dbReference type="SAM" id="MobiDB-lite"/>
    </source>
</evidence>